<evidence type="ECO:0000313" key="2">
    <source>
        <dbReference type="Proteomes" id="UP000230066"/>
    </source>
</evidence>
<reference evidence="1" key="1">
    <citation type="submission" date="2019-03" db="EMBL/GenBank/DDBJ databases">
        <title>Improved annotation for the trematode Fasciola hepatica.</title>
        <authorList>
            <person name="Choi Y.-J."/>
            <person name="Martin J."/>
            <person name="Mitreva M."/>
        </authorList>
    </citation>
    <scope>NUCLEOTIDE SEQUENCE [LARGE SCALE GENOMIC DNA]</scope>
</reference>
<accession>A0A4E0R4B9</accession>
<organism evidence="1 2">
    <name type="scientific">Fasciola hepatica</name>
    <name type="common">Liver fluke</name>
    <dbReference type="NCBI Taxonomy" id="6192"/>
    <lineage>
        <taxon>Eukaryota</taxon>
        <taxon>Metazoa</taxon>
        <taxon>Spiralia</taxon>
        <taxon>Lophotrochozoa</taxon>
        <taxon>Platyhelminthes</taxon>
        <taxon>Trematoda</taxon>
        <taxon>Digenea</taxon>
        <taxon>Plagiorchiida</taxon>
        <taxon>Echinostomata</taxon>
        <taxon>Echinostomatoidea</taxon>
        <taxon>Fasciolidae</taxon>
        <taxon>Fasciola</taxon>
    </lineage>
</organism>
<comment type="caution">
    <text evidence="1">The sequence shown here is derived from an EMBL/GenBank/DDBJ whole genome shotgun (WGS) entry which is preliminary data.</text>
</comment>
<dbReference type="AlphaFoldDB" id="A0A4E0R4B9"/>
<dbReference type="EMBL" id="JXXN02003833">
    <property type="protein sequence ID" value="THD21124.1"/>
    <property type="molecule type" value="Genomic_DNA"/>
</dbReference>
<sequence>MHWFSLVLPRSPVVVTSSNFRQHTQINKRTHSVSVSTQLPTFTPTALSPARV</sequence>
<gene>
    <name evidence="1" type="ORF">D915_008133</name>
</gene>
<keyword evidence="2" id="KW-1185">Reference proteome</keyword>
<proteinExistence type="predicted"/>
<protein>
    <submittedName>
        <fullName evidence="1">Uncharacterized protein</fullName>
    </submittedName>
</protein>
<name>A0A4E0R4B9_FASHE</name>
<evidence type="ECO:0000313" key="1">
    <source>
        <dbReference type="EMBL" id="THD21124.1"/>
    </source>
</evidence>
<dbReference type="Proteomes" id="UP000230066">
    <property type="component" value="Unassembled WGS sequence"/>
</dbReference>